<organism evidence="2 3">
    <name type="scientific">Aliikangiella coralliicola</name>
    <dbReference type="NCBI Taxonomy" id="2592383"/>
    <lineage>
        <taxon>Bacteria</taxon>
        <taxon>Pseudomonadati</taxon>
        <taxon>Pseudomonadota</taxon>
        <taxon>Gammaproteobacteria</taxon>
        <taxon>Oceanospirillales</taxon>
        <taxon>Pleioneaceae</taxon>
        <taxon>Aliikangiella</taxon>
    </lineage>
</organism>
<dbReference type="SUPFAM" id="SSF49879">
    <property type="entry name" value="SMAD/FHA domain"/>
    <property type="match status" value="1"/>
</dbReference>
<feature type="domain" description="FHA" evidence="1">
    <location>
        <begin position="23"/>
        <end position="79"/>
    </location>
</feature>
<dbReference type="Proteomes" id="UP000315439">
    <property type="component" value="Unassembled WGS sequence"/>
</dbReference>
<sequence length="115" mass="12696">MAYLALIVEDVVINKWEISDEVVILGRAKDCDIVIDDQSVSSKHARLVVESDPYMDGVEVVYLEDLKSTNGTKLNGRGVEREKLVDGDMVKIGFNYFRFVGDGAQGLDETAVIVS</sequence>
<evidence type="ECO:0000313" key="2">
    <source>
        <dbReference type="EMBL" id="TQV88864.1"/>
    </source>
</evidence>
<dbReference type="CDD" id="cd00060">
    <property type="entry name" value="FHA"/>
    <property type="match status" value="1"/>
</dbReference>
<dbReference type="PROSITE" id="PS50006">
    <property type="entry name" value="FHA_DOMAIN"/>
    <property type="match status" value="1"/>
</dbReference>
<evidence type="ECO:0000313" key="3">
    <source>
        <dbReference type="Proteomes" id="UP000315439"/>
    </source>
</evidence>
<dbReference type="InterPro" id="IPR000253">
    <property type="entry name" value="FHA_dom"/>
</dbReference>
<keyword evidence="3" id="KW-1185">Reference proteome</keyword>
<dbReference type="InterPro" id="IPR008984">
    <property type="entry name" value="SMAD_FHA_dom_sf"/>
</dbReference>
<dbReference type="SMART" id="SM00240">
    <property type="entry name" value="FHA"/>
    <property type="match status" value="1"/>
</dbReference>
<name>A0A545UHB6_9GAMM</name>
<dbReference type="AlphaFoldDB" id="A0A545UHB6"/>
<dbReference type="Pfam" id="PF00498">
    <property type="entry name" value="FHA"/>
    <property type="match status" value="1"/>
</dbReference>
<accession>A0A545UHB6</accession>
<dbReference type="RefSeq" id="WP_142892349.1">
    <property type="nucleotide sequence ID" value="NZ_ML660161.1"/>
</dbReference>
<gene>
    <name evidence="2" type="ORF">FLL46_04845</name>
</gene>
<dbReference type="InterPro" id="IPR050923">
    <property type="entry name" value="Cell_Proc_Reg/RNA_Proc"/>
</dbReference>
<dbReference type="OrthoDB" id="151099at2"/>
<reference evidence="2 3" key="1">
    <citation type="submission" date="2019-07" db="EMBL/GenBank/DDBJ databases">
        <title>Draft genome for Aliikangiella sp. M105.</title>
        <authorList>
            <person name="Wang G."/>
        </authorList>
    </citation>
    <scope>NUCLEOTIDE SEQUENCE [LARGE SCALE GENOMIC DNA]</scope>
    <source>
        <strain evidence="2 3">M105</strain>
    </source>
</reference>
<dbReference type="PANTHER" id="PTHR23308">
    <property type="entry name" value="NUCLEAR INHIBITOR OF PROTEIN PHOSPHATASE-1"/>
    <property type="match status" value="1"/>
</dbReference>
<dbReference type="EMBL" id="VIKS01000003">
    <property type="protein sequence ID" value="TQV88864.1"/>
    <property type="molecule type" value="Genomic_DNA"/>
</dbReference>
<evidence type="ECO:0000259" key="1">
    <source>
        <dbReference type="PROSITE" id="PS50006"/>
    </source>
</evidence>
<dbReference type="Gene3D" id="2.60.200.20">
    <property type="match status" value="1"/>
</dbReference>
<protein>
    <submittedName>
        <fullName evidence="2">FHA domain-containing protein</fullName>
    </submittedName>
</protein>
<comment type="caution">
    <text evidence="2">The sequence shown here is derived from an EMBL/GenBank/DDBJ whole genome shotgun (WGS) entry which is preliminary data.</text>
</comment>
<proteinExistence type="predicted"/>